<feature type="region of interest" description="Disordered" evidence="2">
    <location>
        <begin position="265"/>
        <end position="317"/>
    </location>
</feature>
<dbReference type="GeneID" id="104710391"/>
<accession>A0ABM0TEQ2</accession>
<proteinExistence type="predicted"/>
<protein>
    <submittedName>
        <fullName evidence="5">Uncharacterized protein LOC104710391</fullName>
    </submittedName>
</protein>
<feature type="compositionally biased region" description="Basic and acidic residues" evidence="2">
    <location>
        <begin position="209"/>
        <end position="228"/>
    </location>
</feature>
<reference evidence="5" key="2">
    <citation type="submission" date="2025-08" db="UniProtKB">
        <authorList>
            <consortium name="RefSeq"/>
        </authorList>
    </citation>
    <scope>IDENTIFICATION</scope>
    <source>
        <tissue evidence="5">Leaf</tissue>
    </source>
</reference>
<feature type="compositionally biased region" description="Basic and acidic residues" evidence="2">
    <location>
        <begin position="307"/>
        <end position="317"/>
    </location>
</feature>
<keyword evidence="1" id="KW-0479">Metal-binding</keyword>
<feature type="compositionally biased region" description="Basic residues" evidence="2">
    <location>
        <begin position="273"/>
        <end position="283"/>
    </location>
</feature>
<evidence type="ECO:0000313" key="4">
    <source>
        <dbReference type="Proteomes" id="UP000694864"/>
    </source>
</evidence>
<evidence type="ECO:0000256" key="2">
    <source>
        <dbReference type="SAM" id="MobiDB-lite"/>
    </source>
</evidence>
<name>A0ABM0TEQ2_CAMSA</name>
<feature type="region of interest" description="Disordered" evidence="2">
    <location>
        <begin position="209"/>
        <end position="232"/>
    </location>
</feature>
<dbReference type="InterPro" id="IPR013087">
    <property type="entry name" value="Znf_C2H2_type"/>
</dbReference>
<sequence length="317" mass="36544">MSSIPNRFNIYGDREFCPIDMDHNSRMPRSMFITSDSSNHGDLFSSSPSLSYQNSHVSSSYFGVNNSHMTYHMMKRNIDFVSSAEYLPMADNSRLTRVSFTQTITNQYTSIVPTNTLDTIQYGIERVKRGMGSKTNIWNPVLRSPNFLDKHCKILNPEPLNVIFPCQDYAYRQQADMFSSPSRHNHDQHNLQDGRPLKKIFKPTRDFEETIEDRSCEENKKSEDDGRTHSLPYEKYGPYTCPKCNGIFDTSQKFAAHISSHYRTETDKERAQRVRARNKRKYGKLNLEVHGESQKINPEDGANGGGRSDDKINEELL</sequence>
<evidence type="ECO:0000313" key="5">
    <source>
        <dbReference type="RefSeq" id="XP_010425275.1"/>
    </source>
</evidence>
<evidence type="ECO:0000256" key="1">
    <source>
        <dbReference type="PROSITE-ProRule" id="PRU00042"/>
    </source>
</evidence>
<keyword evidence="4" id="KW-1185">Reference proteome</keyword>
<gene>
    <name evidence="5" type="primary">LOC104710391</name>
</gene>
<dbReference type="RefSeq" id="XP_010425275.1">
    <property type="nucleotide sequence ID" value="XM_010426973.1"/>
</dbReference>
<dbReference type="PROSITE" id="PS00028">
    <property type="entry name" value="ZINC_FINGER_C2H2_1"/>
    <property type="match status" value="1"/>
</dbReference>
<keyword evidence="1" id="KW-0863">Zinc-finger</keyword>
<organism evidence="4 5">
    <name type="scientific">Camelina sativa</name>
    <name type="common">False flax</name>
    <name type="synonym">Myagrum sativum</name>
    <dbReference type="NCBI Taxonomy" id="90675"/>
    <lineage>
        <taxon>Eukaryota</taxon>
        <taxon>Viridiplantae</taxon>
        <taxon>Streptophyta</taxon>
        <taxon>Embryophyta</taxon>
        <taxon>Tracheophyta</taxon>
        <taxon>Spermatophyta</taxon>
        <taxon>Magnoliopsida</taxon>
        <taxon>eudicotyledons</taxon>
        <taxon>Gunneridae</taxon>
        <taxon>Pentapetalae</taxon>
        <taxon>rosids</taxon>
        <taxon>malvids</taxon>
        <taxon>Brassicales</taxon>
        <taxon>Brassicaceae</taxon>
        <taxon>Camelineae</taxon>
        <taxon>Camelina</taxon>
    </lineage>
</organism>
<reference evidence="4" key="1">
    <citation type="journal article" date="2014" name="Nat. Commun.">
        <title>The emerging biofuel crop Camelina sativa retains a highly undifferentiated hexaploid genome structure.</title>
        <authorList>
            <person name="Kagale S."/>
            <person name="Koh C."/>
            <person name="Nixon J."/>
            <person name="Bollina V."/>
            <person name="Clarke W.E."/>
            <person name="Tuteja R."/>
            <person name="Spillane C."/>
            <person name="Robinson S.J."/>
            <person name="Links M.G."/>
            <person name="Clarke C."/>
            <person name="Higgins E.E."/>
            <person name="Huebert T."/>
            <person name="Sharpe A.G."/>
            <person name="Parkin I.A."/>
        </authorList>
    </citation>
    <scope>NUCLEOTIDE SEQUENCE [LARGE SCALE GENOMIC DNA]</scope>
    <source>
        <strain evidence="4">cv. DH55</strain>
    </source>
</reference>
<evidence type="ECO:0000259" key="3">
    <source>
        <dbReference type="PROSITE" id="PS50157"/>
    </source>
</evidence>
<feature type="domain" description="C2H2-type" evidence="3">
    <location>
        <begin position="239"/>
        <end position="266"/>
    </location>
</feature>
<keyword evidence="1" id="KW-0862">Zinc</keyword>
<dbReference type="PROSITE" id="PS50157">
    <property type="entry name" value="ZINC_FINGER_C2H2_2"/>
    <property type="match status" value="1"/>
</dbReference>
<dbReference type="Proteomes" id="UP000694864">
    <property type="component" value="Chromosome 1"/>
</dbReference>